<dbReference type="AlphaFoldDB" id="A0A1B0AXT7"/>
<name>A0A1B0AXT7_9MUSC</name>
<reference evidence="3" key="1">
    <citation type="submission" date="2015-01" db="EMBL/GenBank/DDBJ databases">
        <authorList>
            <person name="Aksoy S."/>
            <person name="Warren W."/>
            <person name="Wilson R.K."/>
        </authorList>
    </citation>
    <scope>NUCLEOTIDE SEQUENCE [LARGE SCALE GENOMIC DNA]</scope>
    <source>
        <strain evidence="3">IAEA</strain>
    </source>
</reference>
<keyword evidence="3" id="KW-1185">Reference proteome</keyword>
<proteinExistence type="predicted"/>
<feature type="region of interest" description="Disordered" evidence="1">
    <location>
        <begin position="72"/>
        <end position="92"/>
    </location>
</feature>
<feature type="compositionally biased region" description="Low complexity" evidence="1">
    <location>
        <begin position="74"/>
        <end position="92"/>
    </location>
</feature>
<feature type="region of interest" description="Disordered" evidence="1">
    <location>
        <begin position="247"/>
        <end position="281"/>
    </location>
</feature>
<evidence type="ECO:0000313" key="2">
    <source>
        <dbReference type="EnsemblMetazoa" id="GPPI012326-PA"/>
    </source>
</evidence>
<feature type="compositionally biased region" description="Polar residues" evidence="1">
    <location>
        <begin position="198"/>
        <end position="214"/>
    </location>
</feature>
<reference evidence="2" key="2">
    <citation type="submission" date="2020-05" db="UniProtKB">
        <authorList>
            <consortium name="EnsemblMetazoa"/>
        </authorList>
    </citation>
    <scope>IDENTIFICATION</scope>
    <source>
        <strain evidence="2">IAEA</strain>
    </source>
</reference>
<protein>
    <submittedName>
        <fullName evidence="2">Uncharacterized protein</fullName>
    </submittedName>
</protein>
<sequence>MVLTNFEMWAADSVPASEVLLELESTARSRHLNPFNPLHHYHHRHHHHQPNLTHLSSNGYYGFSYINSTHDMEMNNNNDSDNNNVDENHNNSVTQDLMGNDVNSDNINNNRRVNTVELRCKKRCLISINNTENDYSNETRNNYQSSLSPSAKRCRYDNDDFTAAQHCNDFFSLPFTQIVTQSCYMDTEESSPTIYTHRQQLQHVRSPTNDETMLNDNNNNNSHNVEKNESLKIQSPHVSNHTQLDQVDQQHRNHHYPHHPQVNQRPQSNQTPQQQHYQGHLHRANRDVNRCMLSHMI</sequence>
<dbReference type="STRING" id="67801.A0A1B0AXT7"/>
<dbReference type="EnsemblMetazoa" id="GPPI012326-RA">
    <property type="protein sequence ID" value="GPPI012326-PA"/>
    <property type="gene ID" value="GPPI012326"/>
</dbReference>
<dbReference type="EMBL" id="JXJN01005406">
    <property type="status" value="NOT_ANNOTATED_CDS"/>
    <property type="molecule type" value="Genomic_DNA"/>
</dbReference>
<feature type="compositionally biased region" description="Low complexity" evidence="1">
    <location>
        <begin position="264"/>
        <end position="278"/>
    </location>
</feature>
<accession>A0A1B0AXT7</accession>
<feature type="region of interest" description="Disordered" evidence="1">
    <location>
        <begin position="198"/>
        <end position="224"/>
    </location>
</feature>
<dbReference type="Proteomes" id="UP000092460">
    <property type="component" value="Unassembled WGS sequence"/>
</dbReference>
<evidence type="ECO:0000313" key="3">
    <source>
        <dbReference type="Proteomes" id="UP000092460"/>
    </source>
</evidence>
<dbReference type="VEuPathDB" id="VectorBase:GPPI012326"/>
<organism evidence="2 3">
    <name type="scientific">Glossina palpalis gambiensis</name>
    <dbReference type="NCBI Taxonomy" id="67801"/>
    <lineage>
        <taxon>Eukaryota</taxon>
        <taxon>Metazoa</taxon>
        <taxon>Ecdysozoa</taxon>
        <taxon>Arthropoda</taxon>
        <taxon>Hexapoda</taxon>
        <taxon>Insecta</taxon>
        <taxon>Pterygota</taxon>
        <taxon>Neoptera</taxon>
        <taxon>Endopterygota</taxon>
        <taxon>Diptera</taxon>
        <taxon>Brachycera</taxon>
        <taxon>Muscomorpha</taxon>
        <taxon>Hippoboscoidea</taxon>
        <taxon>Glossinidae</taxon>
        <taxon>Glossina</taxon>
    </lineage>
</organism>
<evidence type="ECO:0000256" key="1">
    <source>
        <dbReference type="SAM" id="MobiDB-lite"/>
    </source>
</evidence>